<feature type="compositionally biased region" description="Low complexity" evidence="3">
    <location>
        <begin position="368"/>
        <end position="381"/>
    </location>
</feature>
<proteinExistence type="predicted"/>
<evidence type="ECO:0000256" key="1">
    <source>
        <dbReference type="ARBA" id="ARBA00004613"/>
    </source>
</evidence>
<name>A0ABR8HB80_NOSPU</name>
<dbReference type="EMBL" id="JACJTC010000010">
    <property type="protein sequence ID" value="MBD2612546.1"/>
    <property type="molecule type" value="Genomic_DNA"/>
</dbReference>
<dbReference type="PANTHER" id="PTHR38340:SF1">
    <property type="entry name" value="S-LAYER PROTEIN"/>
    <property type="match status" value="1"/>
</dbReference>
<feature type="region of interest" description="Disordered" evidence="3">
    <location>
        <begin position="365"/>
        <end position="401"/>
    </location>
</feature>
<sequence length="905" mass="90865">MERIDSLHQTQKVYIMATIAGTPNNDFLSGTVGDDQIFGVGGNDNISGGQGNDLIDGGQGNDTLFGNAGNDTFRASQGNDSIDGGDGIDVADYSYLNKSITLSGVGTITKSGGFGTDQVFKVETVIADADVANNTIDASGSLPGVSATADLENQIISANNVPGLGTLTFNVVNFDNVIGTNVADSIKGDGQANQLFGKAGNDTIDGRGGNDLIDGGDGNDDLAGGAGNDTFKGGQGNDSINGGDGIDTADYSKLGKTITLSGVGTITKAGALGQDQVFKVETVIADASVANNTIDASASLAGVSATADLQAQTISANNVPGLGTLTFNVINFDNVIGTNVADSIKGDGQANQLFGNAGNDTIDGRGGNDLIDGGSGSDDLTGGTGNDTFKGGQGNDSIDGGDGTDIVDYGNLGQSITLSGVGTVTKAGGLGTDQVFKVEKVIADANVANNTIDASGSLPGVSINVNLQAQSISANNVPGLGTLTFNVVNFDNIIGTNASDIIAGDNQSNQLFGNGGNDIFKATRGNDSIDGGDGIDTADYSKLGKTITLSGVGTITKAGGFGTDQVFKVETVIADASVANNTIDASASLPGVSATADLEAQTISANNVPGLGTLTFNVINFDNVRGTNIADSIKGDEQANQLLGNAGNDTIDGRGGDDFIDGGNGDDKLTGGAGDDTFKGSQGNDSIDGGDGIDTADYSKLGKSITLSGVGTITKAGGFGQDELFKVETIVASSSVANNTIDASASLPGVSITVDLQNQSLAANNVPGLGTLPFTVINFDNVRGTNANDSIAGDGQNNQLFGNDGNDTISGGLGNDTLSGGKGNDSLIGGFGADKFLFASINDGLDTIKDYNFGQSDKIQISKVGFGTNSLAGFSYDSSSGNLSFQGTQFAFLENLSSNISIELV</sequence>
<evidence type="ECO:0000313" key="5">
    <source>
        <dbReference type="Proteomes" id="UP000606396"/>
    </source>
</evidence>
<keyword evidence="2" id="KW-0964">Secreted</keyword>
<dbReference type="InterPro" id="IPR050557">
    <property type="entry name" value="RTX_toxin/Mannuronan_C5-epim"/>
</dbReference>
<dbReference type="InterPro" id="IPR018511">
    <property type="entry name" value="Hemolysin-typ_Ca-bd_CS"/>
</dbReference>
<dbReference type="RefSeq" id="WP_190950048.1">
    <property type="nucleotide sequence ID" value="NZ_JACJTC010000010.1"/>
</dbReference>
<accession>A0ABR8HB80</accession>
<evidence type="ECO:0000256" key="2">
    <source>
        <dbReference type="ARBA" id="ARBA00022525"/>
    </source>
</evidence>
<dbReference type="SUPFAM" id="SSF51120">
    <property type="entry name" value="beta-Roll"/>
    <property type="match status" value="6"/>
</dbReference>
<feature type="region of interest" description="Disordered" evidence="3">
    <location>
        <begin position="647"/>
        <end position="691"/>
    </location>
</feature>
<reference evidence="4 5" key="1">
    <citation type="journal article" date="2020" name="ISME J.">
        <title>Comparative genomics reveals insights into cyanobacterial evolution and habitat adaptation.</title>
        <authorList>
            <person name="Chen M.Y."/>
            <person name="Teng W.K."/>
            <person name="Zhao L."/>
            <person name="Hu C.X."/>
            <person name="Zhou Y.K."/>
            <person name="Han B.P."/>
            <person name="Song L.R."/>
            <person name="Shu W.S."/>
        </authorList>
    </citation>
    <scope>NUCLEOTIDE SEQUENCE [LARGE SCALE GENOMIC DNA]</scope>
    <source>
        <strain evidence="4 5">FACHB-252</strain>
    </source>
</reference>
<dbReference type="Gene3D" id="2.150.10.10">
    <property type="entry name" value="Serralysin-like metalloprotease, C-terminal"/>
    <property type="match status" value="6"/>
</dbReference>
<dbReference type="PANTHER" id="PTHR38340">
    <property type="entry name" value="S-LAYER PROTEIN"/>
    <property type="match status" value="1"/>
</dbReference>
<keyword evidence="5" id="KW-1185">Reference proteome</keyword>
<gene>
    <name evidence="4" type="ORF">H6G94_14860</name>
</gene>
<dbReference type="PROSITE" id="PS00330">
    <property type="entry name" value="HEMOLYSIN_CALCIUM"/>
    <property type="match status" value="10"/>
</dbReference>
<organism evidence="4 5">
    <name type="scientific">Nostoc punctiforme FACHB-252</name>
    <dbReference type="NCBI Taxonomy" id="1357509"/>
    <lineage>
        <taxon>Bacteria</taxon>
        <taxon>Bacillati</taxon>
        <taxon>Cyanobacteriota</taxon>
        <taxon>Cyanophyceae</taxon>
        <taxon>Nostocales</taxon>
        <taxon>Nostocaceae</taxon>
        <taxon>Nostoc</taxon>
    </lineage>
</organism>
<evidence type="ECO:0000313" key="4">
    <source>
        <dbReference type="EMBL" id="MBD2612546.1"/>
    </source>
</evidence>
<feature type="region of interest" description="Disordered" evidence="3">
    <location>
        <begin position="207"/>
        <end position="239"/>
    </location>
</feature>
<comment type="subcellular location">
    <subcellularLocation>
        <location evidence="1">Secreted</location>
    </subcellularLocation>
</comment>
<protein>
    <submittedName>
        <fullName evidence="4">Calcium-binding protein</fullName>
    </submittedName>
</protein>
<dbReference type="Pfam" id="PF00353">
    <property type="entry name" value="HemolysinCabind"/>
    <property type="match status" value="10"/>
</dbReference>
<evidence type="ECO:0000256" key="3">
    <source>
        <dbReference type="SAM" id="MobiDB-lite"/>
    </source>
</evidence>
<dbReference type="InterPro" id="IPR011049">
    <property type="entry name" value="Serralysin-like_metalloprot_C"/>
</dbReference>
<dbReference type="Proteomes" id="UP000606396">
    <property type="component" value="Unassembled WGS sequence"/>
</dbReference>
<comment type="caution">
    <text evidence="4">The sequence shown here is derived from an EMBL/GenBank/DDBJ whole genome shotgun (WGS) entry which is preliminary data.</text>
</comment>
<dbReference type="InterPro" id="IPR001343">
    <property type="entry name" value="Hemolysn_Ca-bd"/>
</dbReference>
<dbReference type="PRINTS" id="PR00313">
    <property type="entry name" value="CABNDNGRPT"/>
</dbReference>